<keyword evidence="1" id="KW-0472">Membrane</keyword>
<proteinExistence type="predicted"/>
<keyword evidence="1" id="KW-1133">Transmembrane helix</keyword>
<dbReference type="AlphaFoldDB" id="A0A7C4BAL9"/>
<evidence type="ECO:0000313" key="2">
    <source>
        <dbReference type="EMBL" id="HGI44142.1"/>
    </source>
</evidence>
<feature type="transmembrane region" description="Helical" evidence="1">
    <location>
        <begin position="76"/>
        <end position="99"/>
    </location>
</feature>
<sequence>MEVMGGSEEAVFPAASIAAVLVLAVIILAIALLAPDPLLAGRVLGFAAFLGALSAAVVSFRVLAIRGPAMDPLAGIALMLAVPGFALAALGWLLDAIGFDAAVGPIALSKLLWYAASLVIMWALYELGRAARWLAGGLRPWEVAIAITVPAVYVAPFAVLLWRIQAPLTRIAETLASAAFLTLSLLALLPIARRRFSWGLALMCSGSAVFIVAVPLVPLVTNVPLSNALYALSFVMAATGLHIYGVENPIVKGGT</sequence>
<accession>A0A7C4BAL9</accession>
<feature type="transmembrane region" description="Helical" evidence="1">
    <location>
        <begin position="12"/>
        <end position="33"/>
    </location>
</feature>
<feature type="transmembrane region" description="Helical" evidence="1">
    <location>
        <begin position="140"/>
        <end position="162"/>
    </location>
</feature>
<evidence type="ECO:0000256" key="1">
    <source>
        <dbReference type="SAM" id="Phobius"/>
    </source>
</evidence>
<feature type="transmembrane region" description="Helical" evidence="1">
    <location>
        <begin position="39"/>
        <end position="64"/>
    </location>
</feature>
<reference evidence="2" key="1">
    <citation type="journal article" date="2020" name="mSystems">
        <title>Genome- and Community-Level Interaction Insights into Carbon Utilization and Element Cycling Functions of Hydrothermarchaeota in Hydrothermal Sediment.</title>
        <authorList>
            <person name="Zhou Z."/>
            <person name="Liu Y."/>
            <person name="Xu W."/>
            <person name="Pan J."/>
            <person name="Luo Z.H."/>
            <person name="Li M."/>
        </authorList>
    </citation>
    <scope>NUCLEOTIDE SEQUENCE [LARGE SCALE GENOMIC DNA]</scope>
    <source>
        <strain evidence="2">SpSt-735</strain>
    </source>
</reference>
<protein>
    <submittedName>
        <fullName evidence="2">Uncharacterized protein</fullName>
    </submittedName>
</protein>
<feature type="transmembrane region" description="Helical" evidence="1">
    <location>
        <begin position="228"/>
        <end position="246"/>
    </location>
</feature>
<comment type="caution">
    <text evidence="2">The sequence shown here is derived from an EMBL/GenBank/DDBJ whole genome shotgun (WGS) entry which is preliminary data.</text>
</comment>
<dbReference type="EMBL" id="DTFI01000197">
    <property type="protein sequence ID" value="HGI44142.1"/>
    <property type="molecule type" value="Genomic_DNA"/>
</dbReference>
<name>A0A7C4BAL9_THEPE</name>
<feature type="transmembrane region" description="Helical" evidence="1">
    <location>
        <begin position="196"/>
        <end position="216"/>
    </location>
</feature>
<organism evidence="2">
    <name type="scientific">Thermofilum pendens</name>
    <dbReference type="NCBI Taxonomy" id="2269"/>
    <lineage>
        <taxon>Archaea</taxon>
        <taxon>Thermoproteota</taxon>
        <taxon>Thermoprotei</taxon>
        <taxon>Thermofilales</taxon>
        <taxon>Thermofilaceae</taxon>
        <taxon>Thermofilum</taxon>
    </lineage>
</organism>
<gene>
    <name evidence="2" type="ORF">ENV17_07140</name>
</gene>
<keyword evidence="1" id="KW-0812">Transmembrane</keyword>
<feature type="transmembrane region" description="Helical" evidence="1">
    <location>
        <begin position="168"/>
        <end position="189"/>
    </location>
</feature>
<feature type="transmembrane region" description="Helical" evidence="1">
    <location>
        <begin position="111"/>
        <end position="128"/>
    </location>
</feature>